<dbReference type="GO" id="GO:0016491">
    <property type="term" value="F:oxidoreductase activity"/>
    <property type="evidence" value="ECO:0007669"/>
    <property type="project" value="UniProtKB-KW"/>
</dbReference>
<gene>
    <name evidence="4" type="ORF">N7460_004754</name>
</gene>
<accession>A0AAD6ICG1</accession>
<keyword evidence="5" id="KW-1185">Reference proteome</keyword>
<dbReference type="Proteomes" id="UP001219568">
    <property type="component" value="Unassembled WGS sequence"/>
</dbReference>
<reference evidence="4" key="1">
    <citation type="journal article" date="2023" name="IMA Fungus">
        <title>Comparative genomic study of the Penicillium genus elucidates a diverse pangenome and 15 lateral gene transfer events.</title>
        <authorList>
            <person name="Petersen C."/>
            <person name="Sorensen T."/>
            <person name="Nielsen M.R."/>
            <person name="Sondergaard T.E."/>
            <person name="Sorensen J.L."/>
            <person name="Fitzpatrick D.A."/>
            <person name="Frisvad J.C."/>
            <person name="Nielsen K.L."/>
        </authorList>
    </citation>
    <scope>NUCLEOTIDE SEQUENCE</scope>
    <source>
        <strain evidence="4">IBT 15450</strain>
    </source>
</reference>
<dbReference type="SUPFAM" id="SSF51430">
    <property type="entry name" value="NAD(P)-linked oxidoreductase"/>
    <property type="match status" value="1"/>
</dbReference>
<dbReference type="InterPro" id="IPR050523">
    <property type="entry name" value="AKR_Detox_Biosynth"/>
</dbReference>
<evidence type="ECO:0000313" key="5">
    <source>
        <dbReference type="Proteomes" id="UP001219568"/>
    </source>
</evidence>
<dbReference type="AlphaFoldDB" id="A0AAD6ICG1"/>
<proteinExistence type="inferred from homology"/>
<protein>
    <recommendedName>
        <fullName evidence="3">NADP-dependent oxidoreductase domain-containing protein</fullName>
    </recommendedName>
</protein>
<dbReference type="Gene3D" id="3.20.20.100">
    <property type="entry name" value="NADP-dependent oxidoreductase domain"/>
    <property type="match status" value="1"/>
</dbReference>
<evidence type="ECO:0000256" key="1">
    <source>
        <dbReference type="ARBA" id="ARBA00023002"/>
    </source>
</evidence>
<evidence type="ECO:0000313" key="4">
    <source>
        <dbReference type="EMBL" id="KAJ6043399.1"/>
    </source>
</evidence>
<name>A0AAD6ICG1_PENCN</name>
<evidence type="ECO:0000259" key="3">
    <source>
        <dbReference type="Pfam" id="PF00248"/>
    </source>
</evidence>
<dbReference type="EMBL" id="JAQJZL010000004">
    <property type="protein sequence ID" value="KAJ6043399.1"/>
    <property type="molecule type" value="Genomic_DNA"/>
</dbReference>
<reference evidence="4" key="2">
    <citation type="submission" date="2023-01" db="EMBL/GenBank/DDBJ databases">
        <authorList>
            <person name="Petersen C."/>
        </authorList>
    </citation>
    <scope>NUCLEOTIDE SEQUENCE</scope>
    <source>
        <strain evidence="4">IBT 15450</strain>
    </source>
</reference>
<feature type="domain" description="NADP-dependent oxidoreductase" evidence="3">
    <location>
        <begin position="51"/>
        <end position="297"/>
    </location>
</feature>
<keyword evidence="1" id="KW-0560">Oxidoreductase</keyword>
<dbReference type="InterPro" id="IPR023210">
    <property type="entry name" value="NADP_OxRdtase_dom"/>
</dbReference>
<comment type="caution">
    <text evidence="4">The sequence shown here is derived from an EMBL/GenBank/DDBJ whole genome shotgun (WGS) entry which is preliminary data.</text>
</comment>
<comment type="similarity">
    <text evidence="2">Belongs to the aldo/keto reductase family. Aldo/keto reductase 2 subfamily.</text>
</comment>
<dbReference type="PANTHER" id="PTHR43364">
    <property type="entry name" value="NADH-SPECIFIC METHYLGLYOXAL REDUCTASE-RELATED"/>
    <property type="match status" value="1"/>
</dbReference>
<dbReference type="Pfam" id="PF00248">
    <property type="entry name" value="Aldo_ket_red"/>
    <property type="match status" value="1"/>
</dbReference>
<organism evidence="4 5">
    <name type="scientific">Penicillium canescens</name>
    <dbReference type="NCBI Taxonomy" id="5083"/>
    <lineage>
        <taxon>Eukaryota</taxon>
        <taxon>Fungi</taxon>
        <taxon>Dikarya</taxon>
        <taxon>Ascomycota</taxon>
        <taxon>Pezizomycotina</taxon>
        <taxon>Eurotiomycetes</taxon>
        <taxon>Eurotiomycetidae</taxon>
        <taxon>Eurotiales</taxon>
        <taxon>Aspergillaceae</taxon>
        <taxon>Penicillium</taxon>
    </lineage>
</organism>
<dbReference type="PANTHER" id="PTHR43364:SF4">
    <property type="entry name" value="NAD(P)-LINKED OXIDOREDUCTASE SUPERFAMILY PROTEIN"/>
    <property type="match status" value="1"/>
</dbReference>
<dbReference type="InterPro" id="IPR036812">
    <property type="entry name" value="NAD(P)_OxRdtase_dom_sf"/>
</dbReference>
<sequence length="301" mass="33204">MSIPNTLFRGATIGSTFTTAEQVQQALGHLKELKPDTHPIALVALNLFEEVRAAKQGFTIDTKISPGNDSAGAHTATAIRESLEKSLGRLAIDKVNILYFHRPDLSTPILEQAAEINRQYLEGRFQKFGLSNFPPELVVEFITICEEHNYIKPSVYQGLYNLLSRGSEQLVPLLRQHGIAFQEYSPLAGGFLTGRMTRGDVVGNGCAPGNTAFQGYSSMYDKPEMHAAITDLQDTIEPLQISGSQACLRWIYYHSMLGEGDRVILGASKISQIVQNVDDVSKGPLPVEVVQKIDLLWEKLC</sequence>
<evidence type="ECO:0000256" key="2">
    <source>
        <dbReference type="ARBA" id="ARBA00038157"/>
    </source>
</evidence>